<keyword evidence="4" id="KW-1015">Disulfide bond</keyword>
<evidence type="ECO:0000256" key="5">
    <source>
        <dbReference type="ARBA" id="ARBA00023284"/>
    </source>
</evidence>
<proteinExistence type="inferred from homology"/>
<dbReference type="InterPro" id="IPR011990">
    <property type="entry name" value="TPR-like_helical_dom_sf"/>
</dbReference>
<dbReference type="Gene3D" id="1.25.40.10">
    <property type="entry name" value="Tetratricopeptide repeat domain"/>
    <property type="match status" value="2"/>
</dbReference>
<comment type="similarity">
    <text evidence="1">Belongs to the thioredoxin family.</text>
</comment>
<dbReference type="Pfam" id="PF14559">
    <property type="entry name" value="TPR_19"/>
    <property type="match status" value="1"/>
</dbReference>
<protein>
    <recommendedName>
        <fullName evidence="6">Thioredoxin</fullName>
    </recommendedName>
</protein>
<dbReference type="GO" id="GO:0005737">
    <property type="term" value="C:cytoplasm"/>
    <property type="evidence" value="ECO:0007669"/>
    <property type="project" value="TreeGrafter"/>
</dbReference>
<evidence type="ECO:0000256" key="1">
    <source>
        <dbReference type="ARBA" id="ARBA00008987"/>
    </source>
</evidence>
<dbReference type="CDD" id="cd02947">
    <property type="entry name" value="TRX_family"/>
    <property type="match status" value="1"/>
</dbReference>
<dbReference type="SUPFAM" id="SSF48452">
    <property type="entry name" value="TPR-like"/>
    <property type="match status" value="1"/>
</dbReference>
<accession>A0A450SC01</accession>
<dbReference type="InterPro" id="IPR013766">
    <property type="entry name" value="Thioredoxin_domain"/>
</dbReference>
<dbReference type="InterPro" id="IPR017937">
    <property type="entry name" value="Thioredoxin_CS"/>
</dbReference>
<evidence type="ECO:0000256" key="4">
    <source>
        <dbReference type="ARBA" id="ARBA00023157"/>
    </source>
</evidence>
<evidence type="ECO:0000256" key="6">
    <source>
        <dbReference type="NCBIfam" id="TIGR01068"/>
    </source>
</evidence>
<dbReference type="PANTHER" id="PTHR45663:SF11">
    <property type="entry name" value="GEO12009P1"/>
    <property type="match status" value="1"/>
</dbReference>
<dbReference type="PROSITE" id="PS51352">
    <property type="entry name" value="THIOREDOXIN_2"/>
    <property type="match status" value="1"/>
</dbReference>
<reference evidence="8" key="1">
    <citation type="submission" date="2019-02" db="EMBL/GenBank/DDBJ databases">
        <authorList>
            <person name="Gruber-Vodicka R. H."/>
            <person name="Seah K. B. B."/>
        </authorList>
    </citation>
    <scope>NUCLEOTIDE SEQUENCE</scope>
    <source>
        <strain evidence="8">BECK_DK47</strain>
    </source>
</reference>
<dbReference type="SUPFAM" id="SSF52833">
    <property type="entry name" value="Thioredoxin-like"/>
    <property type="match status" value="1"/>
</dbReference>
<dbReference type="GO" id="GO:0006950">
    <property type="term" value="P:response to stress"/>
    <property type="evidence" value="ECO:0007669"/>
    <property type="project" value="UniProtKB-ARBA"/>
</dbReference>
<dbReference type="Pfam" id="PF00085">
    <property type="entry name" value="Thioredoxin"/>
    <property type="match status" value="1"/>
</dbReference>
<keyword evidence="2" id="KW-0813">Transport</keyword>
<evidence type="ECO:0000259" key="7">
    <source>
        <dbReference type="PROSITE" id="PS51352"/>
    </source>
</evidence>
<organism evidence="8">
    <name type="scientific">Candidatus Kentrum sp. DK</name>
    <dbReference type="NCBI Taxonomy" id="2126562"/>
    <lineage>
        <taxon>Bacteria</taxon>
        <taxon>Pseudomonadati</taxon>
        <taxon>Pseudomonadota</taxon>
        <taxon>Gammaproteobacteria</taxon>
        <taxon>Candidatus Kentrum</taxon>
    </lineage>
</organism>
<dbReference type="PRINTS" id="PR00421">
    <property type="entry name" value="THIOREDOXIN"/>
</dbReference>
<evidence type="ECO:0000256" key="3">
    <source>
        <dbReference type="ARBA" id="ARBA00022982"/>
    </source>
</evidence>
<dbReference type="InterPro" id="IPR036249">
    <property type="entry name" value="Thioredoxin-like_sf"/>
</dbReference>
<dbReference type="Gene3D" id="3.40.30.10">
    <property type="entry name" value="Glutaredoxin"/>
    <property type="match status" value="1"/>
</dbReference>
<dbReference type="NCBIfam" id="TIGR01068">
    <property type="entry name" value="thioredoxin"/>
    <property type="match status" value="1"/>
</dbReference>
<keyword evidence="3" id="KW-0249">Electron transport</keyword>
<dbReference type="AlphaFoldDB" id="A0A450SC01"/>
<dbReference type="InterPro" id="IPR005746">
    <property type="entry name" value="Thioredoxin"/>
</dbReference>
<name>A0A450SC01_9GAMM</name>
<dbReference type="GO" id="GO:0015035">
    <property type="term" value="F:protein-disulfide reductase activity"/>
    <property type="evidence" value="ECO:0007669"/>
    <property type="project" value="UniProtKB-UniRule"/>
</dbReference>
<dbReference type="PROSITE" id="PS00194">
    <property type="entry name" value="THIOREDOXIN_1"/>
    <property type="match status" value="1"/>
</dbReference>
<feature type="domain" description="Thioredoxin" evidence="7">
    <location>
        <begin position="1"/>
        <end position="113"/>
    </location>
</feature>
<gene>
    <name evidence="8" type="ORF">BECKDK2373B_GA0170837_10268</name>
</gene>
<evidence type="ECO:0000256" key="2">
    <source>
        <dbReference type="ARBA" id="ARBA00022448"/>
    </source>
</evidence>
<evidence type="ECO:0000313" key="8">
    <source>
        <dbReference type="EMBL" id="VFJ49774.1"/>
    </source>
</evidence>
<dbReference type="Pfam" id="PF14561">
    <property type="entry name" value="TPR_20"/>
    <property type="match status" value="1"/>
</dbReference>
<sequence length="288" mass="32076">MTTSRFVFDVDERTFPEIVLGNSQRHPVLVDFWAAWCAPCRMLAPILDKLAEEFAGGFVVAKVNTDEERQLAAQYGVQSLPTVKVFRNGAVVEEFLGAQPEGAIRQLLDRHVERESDRVRAEATVLHGQGKTGEAIERLRGARAMDPANERVTLDLANMLLREGALSEAEELLHDLPANRQPDPDVVELLTRLKFARIVATAPPTAELEDRIARDPKDYEARYGLGAGKALAGDYEAAMEHFLNIMRGSRTFREDAGRERLVDVFTLIGDKDPALVGRYRASMSSLLY</sequence>
<dbReference type="FunFam" id="3.40.30.10:FF:000001">
    <property type="entry name" value="Thioredoxin"/>
    <property type="match status" value="1"/>
</dbReference>
<dbReference type="PANTHER" id="PTHR45663">
    <property type="entry name" value="GEO12009P1"/>
    <property type="match status" value="1"/>
</dbReference>
<keyword evidence="5" id="KW-0676">Redox-active center</keyword>
<dbReference type="EMBL" id="CAADEX010000026">
    <property type="protein sequence ID" value="VFJ49774.1"/>
    <property type="molecule type" value="Genomic_DNA"/>
</dbReference>